<dbReference type="STRING" id="930991.A0A0D0CVB4"/>
<organism evidence="1 2">
    <name type="scientific">Paxillus rubicundulus Ve08.2h10</name>
    <dbReference type="NCBI Taxonomy" id="930991"/>
    <lineage>
        <taxon>Eukaryota</taxon>
        <taxon>Fungi</taxon>
        <taxon>Dikarya</taxon>
        <taxon>Basidiomycota</taxon>
        <taxon>Agaricomycotina</taxon>
        <taxon>Agaricomycetes</taxon>
        <taxon>Agaricomycetidae</taxon>
        <taxon>Boletales</taxon>
        <taxon>Paxilineae</taxon>
        <taxon>Paxillaceae</taxon>
        <taxon>Paxillus</taxon>
    </lineage>
</organism>
<name>A0A0D0CVB4_9AGAM</name>
<accession>A0A0D0CVB4</accession>
<dbReference type="OrthoDB" id="3203937at2759"/>
<proteinExistence type="predicted"/>
<dbReference type="AlphaFoldDB" id="A0A0D0CVB4"/>
<evidence type="ECO:0000313" key="2">
    <source>
        <dbReference type="Proteomes" id="UP000054538"/>
    </source>
</evidence>
<dbReference type="EMBL" id="KN828385">
    <property type="protein sequence ID" value="KIK75041.1"/>
    <property type="molecule type" value="Genomic_DNA"/>
</dbReference>
<keyword evidence="2" id="KW-1185">Reference proteome</keyword>
<reference evidence="1 2" key="1">
    <citation type="submission" date="2014-04" db="EMBL/GenBank/DDBJ databases">
        <authorList>
            <consortium name="DOE Joint Genome Institute"/>
            <person name="Kuo A."/>
            <person name="Kohler A."/>
            <person name="Jargeat P."/>
            <person name="Nagy L.G."/>
            <person name="Floudas D."/>
            <person name="Copeland A."/>
            <person name="Barry K.W."/>
            <person name="Cichocki N."/>
            <person name="Veneault-Fourrey C."/>
            <person name="LaButti K."/>
            <person name="Lindquist E.A."/>
            <person name="Lipzen A."/>
            <person name="Lundell T."/>
            <person name="Morin E."/>
            <person name="Murat C."/>
            <person name="Sun H."/>
            <person name="Tunlid A."/>
            <person name="Henrissat B."/>
            <person name="Grigoriev I.V."/>
            <person name="Hibbett D.S."/>
            <person name="Martin F."/>
            <person name="Nordberg H.P."/>
            <person name="Cantor M.N."/>
            <person name="Hua S.X."/>
        </authorList>
    </citation>
    <scope>NUCLEOTIDE SEQUENCE [LARGE SCALE GENOMIC DNA]</scope>
    <source>
        <strain evidence="1 2">Ve08.2h10</strain>
    </source>
</reference>
<protein>
    <submittedName>
        <fullName evidence="1">Uncharacterized protein</fullName>
    </submittedName>
</protein>
<sequence length="132" mass="14884">MPQGKQTLPDIQWAIVQFSKLGLLNLEQIAMCLNTSTCTVKHVLSYFCTYGMVPNPGDSMATQQERKHKRHLHDTDVEFLLGTINKTPNLYLDELQEMLAVSCGVNISCATHLENASQDRTYDEKGISFLHL</sequence>
<dbReference type="InParanoid" id="A0A0D0CVB4"/>
<evidence type="ECO:0000313" key="1">
    <source>
        <dbReference type="EMBL" id="KIK75041.1"/>
    </source>
</evidence>
<gene>
    <name evidence="1" type="ORF">PAXRUDRAFT_787652</name>
</gene>
<dbReference type="Proteomes" id="UP000054538">
    <property type="component" value="Unassembled WGS sequence"/>
</dbReference>
<dbReference type="HOGENOM" id="CLU_056788_9_2_1"/>
<reference evidence="2" key="2">
    <citation type="submission" date="2015-01" db="EMBL/GenBank/DDBJ databases">
        <title>Evolutionary Origins and Diversification of the Mycorrhizal Mutualists.</title>
        <authorList>
            <consortium name="DOE Joint Genome Institute"/>
            <consortium name="Mycorrhizal Genomics Consortium"/>
            <person name="Kohler A."/>
            <person name="Kuo A."/>
            <person name="Nagy L.G."/>
            <person name="Floudas D."/>
            <person name="Copeland A."/>
            <person name="Barry K.W."/>
            <person name="Cichocki N."/>
            <person name="Veneault-Fourrey C."/>
            <person name="LaButti K."/>
            <person name="Lindquist E.A."/>
            <person name="Lipzen A."/>
            <person name="Lundell T."/>
            <person name="Morin E."/>
            <person name="Murat C."/>
            <person name="Riley R."/>
            <person name="Ohm R."/>
            <person name="Sun H."/>
            <person name="Tunlid A."/>
            <person name="Henrissat B."/>
            <person name="Grigoriev I.V."/>
            <person name="Hibbett D.S."/>
            <person name="Martin F."/>
        </authorList>
    </citation>
    <scope>NUCLEOTIDE SEQUENCE [LARGE SCALE GENOMIC DNA]</scope>
    <source>
        <strain evidence="2">Ve08.2h10</strain>
    </source>
</reference>